<dbReference type="EMBL" id="HF935259">
    <property type="protein sequence ID" value="CCX05542.1"/>
    <property type="molecule type" value="Genomic_DNA"/>
</dbReference>
<organism evidence="1 2">
    <name type="scientific">Pyronema omphalodes (strain CBS 100304)</name>
    <name type="common">Pyronema confluens</name>
    <dbReference type="NCBI Taxonomy" id="1076935"/>
    <lineage>
        <taxon>Eukaryota</taxon>
        <taxon>Fungi</taxon>
        <taxon>Dikarya</taxon>
        <taxon>Ascomycota</taxon>
        <taxon>Pezizomycotina</taxon>
        <taxon>Pezizomycetes</taxon>
        <taxon>Pezizales</taxon>
        <taxon>Pyronemataceae</taxon>
        <taxon>Pyronema</taxon>
    </lineage>
</organism>
<reference evidence="1 2" key="1">
    <citation type="journal article" date="2013" name="PLoS Genet.">
        <title>The genome and development-dependent transcriptomes of Pyronema confluens: a window into fungal evolution.</title>
        <authorList>
            <person name="Traeger S."/>
            <person name="Altegoer F."/>
            <person name="Freitag M."/>
            <person name="Gabaldon T."/>
            <person name="Kempken F."/>
            <person name="Kumar A."/>
            <person name="Marcet-Houben M."/>
            <person name="Poggeler S."/>
            <person name="Stajich J.E."/>
            <person name="Nowrousian M."/>
        </authorList>
    </citation>
    <scope>NUCLEOTIDE SEQUENCE [LARGE SCALE GENOMIC DNA]</scope>
    <source>
        <strain evidence="2">CBS 100304</strain>
        <tissue evidence="1">Vegetative mycelium</tissue>
    </source>
</reference>
<dbReference type="Proteomes" id="UP000018144">
    <property type="component" value="Unassembled WGS sequence"/>
</dbReference>
<evidence type="ECO:0000313" key="2">
    <source>
        <dbReference type="Proteomes" id="UP000018144"/>
    </source>
</evidence>
<dbReference type="AlphaFoldDB" id="U4KW02"/>
<sequence length="176" mass="20201">MPMGEWQTIPIPCILFPVETRDAWSKTVLTTAAYADKLDDIFAGYSRGVQLDSDRLPNGQQKQATMQGKAQELPNQELGQAFPEIYNEYYKAFMRIREDLEMLRDSCDTFMKLQHKGNDVTKQMLEDARLDINKTVTTGLNTVLTDVRGVELRPLPKMRMLGREGTFGLKREVPRR</sequence>
<gene>
    <name evidence="1" type="ORF">PCON_05129</name>
</gene>
<keyword evidence="2" id="KW-1185">Reference proteome</keyword>
<evidence type="ECO:0000313" key="1">
    <source>
        <dbReference type="EMBL" id="CCX05542.1"/>
    </source>
</evidence>
<proteinExistence type="predicted"/>
<protein>
    <submittedName>
        <fullName evidence="1">Uncharacterized protein</fullName>
    </submittedName>
</protein>
<accession>U4KW02</accession>
<name>U4KW02_PYROM</name>